<gene>
    <name evidence="1" type="ORF">JCM19538_2054</name>
</gene>
<sequence length="45" mass="5372">MFFVAVKFINLIMLCSKFTKPHLFCLQNNITRKTSIIRVEKQLKQ</sequence>
<proteinExistence type="predicted"/>
<dbReference type="Proteomes" id="UP000030184">
    <property type="component" value="Unassembled WGS sequence"/>
</dbReference>
<reference evidence="2" key="1">
    <citation type="journal article" date="2014" name="Genome Announc.">
        <title>Draft Genome Sequence of Marine Flavobacterium Jejuia pallidilutea Strain 11shimoA1 and Pigmentation Mutants.</title>
        <authorList>
            <person name="Takatani N."/>
            <person name="Nakanishi M."/>
            <person name="Meirelles P."/>
            <person name="Mino S."/>
            <person name="Suda W."/>
            <person name="Oshima K."/>
            <person name="Hattori M."/>
            <person name="Ohkuma M."/>
            <person name="Hosokawa M."/>
            <person name="Miyashita K."/>
            <person name="Thompson F.L."/>
            <person name="Niwa A."/>
            <person name="Sawabe T."/>
            <person name="Sawabe T."/>
        </authorList>
    </citation>
    <scope>NUCLEOTIDE SEQUENCE [LARGE SCALE GENOMIC DNA]</scope>
    <source>
        <strain evidence="2">JCM 19538</strain>
    </source>
</reference>
<protein>
    <submittedName>
        <fullName evidence="1">Uncharacterized protein</fullName>
    </submittedName>
</protein>
<comment type="caution">
    <text evidence="1">The sequence shown here is derived from an EMBL/GenBank/DDBJ whole genome shotgun (WGS) entry which is preliminary data.</text>
</comment>
<keyword evidence="2" id="KW-1185">Reference proteome</keyword>
<organism evidence="1 2">
    <name type="scientific">Jejuia pallidilutea</name>
    <dbReference type="NCBI Taxonomy" id="504487"/>
    <lineage>
        <taxon>Bacteria</taxon>
        <taxon>Pseudomonadati</taxon>
        <taxon>Bacteroidota</taxon>
        <taxon>Flavobacteriia</taxon>
        <taxon>Flavobacteriales</taxon>
        <taxon>Flavobacteriaceae</taxon>
        <taxon>Jejuia</taxon>
    </lineage>
</organism>
<evidence type="ECO:0000313" key="1">
    <source>
        <dbReference type="EMBL" id="GAL89065.1"/>
    </source>
</evidence>
<accession>A0A098LQ44</accession>
<dbReference type="EMBL" id="BBNY01000005">
    <property type="protein sequence ID" value="GAL89065.1"/>
    <property type="molecule type" value="Genomic_DNA"/>
</dbReference>
<name>A0A098LQ44_9FLAO</name>
<dbReference type="AlphaFoldDB" id="A0A098LQ44"/>
<evidence type="ECO:0000313" key="2">
    <source>
        <dbReference type="Proteomes" id="UP000030184"/>
    </source>
</evidence>